<dbReference type="InterPro" id="IPR029063">
    <property type="entry name" value="SAM-dependent_MTases_sf"/>
</dbReference>
<comment type="subcellular location">
    <subcellularLocation>
        <location evidence="1">Nucleus</location>
    </subcellularLocation>
</comment>
<dbReference type="InterPro" id="IPR004557">
    <property type="entry name" value="PrmC-related"/>
</dbReference>
<dbReference type="InterPro" id="IPR007848">
    <property type="entry name" value="Small_mtfrase_dom"/>
</dbReference>
<name>T1FXW7_HELRO</name>
<dbReference type="OMA" id="EWDDWME"/>
<dbReference type="NCBIfam" id="TIGR00537">
    <property type="entry name" value="hemK_rel_arch"/>
    <property type="match status" value="1"/>
</dbReference>
<dbReference type="InterPro" id="IPR052190">
    <property type="entry name" value="Euk-Arch_PrmC-MTase"/>
</dbReference>
<evidence type="ECO:0000256" key="10">
    <source>
        <dbReference type="ARBA" id="ARBA00062344"/>
    </source>
</evidence>
<comment type="similarity">
    <text evidence="2">Belongs to the eukaryotic/archaeal PrmC-related family.</text>
</comment>
<dbReference type="EMBL" id="AMQM01000462">
    <property type="status" value="NOT_ANNOTATED_CDS"/>
    <property type="molecule type" value="Genomic_DNA"/>
</dbReference>
<dbReference type="STRING" id="6412.T1FXW7"/>
<evidence type="ECO:0000256" key="15">
    <source>
        <dbReference type="ARBA" id="ARBA00093624"/>
    </source>
</evidence>
<dbReference type="HOGENOM" id="CLU_018398_6_0_1"/>
<dbReference type="FunCoup" id="T1FXW7">
    <property type="interactions" value="218"/>
</dbReference>
<keyword evidence="6" id="KW-0539">Nucleus</keyword>
<organism evidence="19 20">
    <name type="scientific">Helobdella robusta</name>
    <name type="common">Californian leech</name>
    <dbReference type="NCBI Taxonomy" id="6412"/>
    <lineage>
        <taxon>Eukaryota</taxon>
        <taxon>Metazoa</taxon>
        <taxon>Spiralia</taxon>
        <taxon>Lophotrochozoa</taxon>
        <taxon>Annelida</taxon>
        <taxon>Clitellata</taxon>
        <taxon>Hirudinea</taxon>
        <taxon>Rhynchobdellida</taxon>
        <taxon>Glossiphoniidae</taxon>
        <taxon>Helobdella</taxon>
    </lineage>
</organism>
<dbReference type="GO" id="GO:0005634">
    <property type="term" value="C:nucleus"/>
    <property type="evidence" value="ECO:0007669"/>
    <property type="project" value="UniProtKB-SubCell"/>
</dbReference>
<dbReference type="InterPro" id="IPR002052">
    <property type="entry name" value="DNA_methylase_N6_adenine_CS"/>
</dbReference>
<evidence type="ECO:0000256" key="8">
    <source>
        <dbReference type="ARBA" id="ARBA00050903"/>
    </source>
</evidence>
<dbReference type="OrthoDB" id="406152at2759"/>
<evidence type="ECO:0000256" key="14">
    <source>
        <dbReference type="ARBA" id="ARBA00083337"/>
    </source>
</evidence>
<evidence type="ECO:0000256" key="3">
    <source>
        <dbReference type="ARBA" id="ARBA00022603"/>
    </source>
</evidence>
<dbReference type="PANTHER" id="PTHR45875:SF1">
    <property type="entry name" value="METHYLTRANSFERASE N6AMT1"/>
    <property type="match status" value="1"/>
</dbReference>
<reference evidence="18 20" key="2">
    <citation type="journal article" date="2013" name="Nature">
        <title>Insights into bilaterian evolution from three spiralian genomes.</title>
        <authorList>
            <person name="Simakov O."/>
            <person name="Marletaz F."/>
            <person name="Cho S.J."/>
            <person name="Edsinger-Gonzales E."/>
            <person name="Havlak P."/>
            <person name="Hellsten U."/>
            <person name="Kuo D.H."/>
            <person name="Larsson T."/>
            <person name="Lv J."/>
            <person name="Arendt D."/>
            <person name="Savage R."/>
            <person name="Osoegawa K."/>
            <person name="de Jong P."/>
            <person name="Grimwood J."/>
            <person name="Chapman J.A."/>
            <person name="Shapiro H."/>
            <person name="Aerts A."/>
            <person name="Otillar R.P."/>
            <person name="Terry A.Y."/>
            <person name="Boore J.L."/>
            <person name="Grigoriev I.V."/>
            <person name="Lindberg D.R."/>
            <person name="Seaver E.C."/>
            <person name="Weisblat D.A."/>
            <person name="Putnam N.H."/>
            <person name="Rokhsar D.S."/>
        </authorList>
    </citation>
    <scope>NUCLEOTIDE SEQUENCE</scope>
</reference>
<comment type="catalytic activity">
    <reaction evidence="7">
        <text>L-lysyl-[histone] + S-adenosyl-L-methionine = N(6)-methyl-L-lysyl-[histone] + S-adenosyl-L-homocysteine + H(+)</text>
        <dbReference type="Rhea" id="RHEA:10024"/>
        <dbReference type="Rhea" id="RHEA-COMP:9845"/>
        <dbReference type="Rhea" id="RHEA-COMP:9846"/>
        <dbReference type="ChEBI" id="CHEBI:15378"/>
        <dbReference type="ChEBI" id="CHEBI:29969"/>
        <dbReference type="ChEBI" id="CHEBI:57856"/>
        <dbReference type="ChEBI" id="CHEBI:59789"/>
        <dbReference type="ChEBI" id="CHEBI:61929"/>
    </reaction>
    <physiologicalReaction direction="left-to-right" evidence="7">
        <dbReference type="Rhea" id="RHEA:10025"/>
    </physiologicalReaction>
</comment>
<dbReference type="GO" id="GO:0003676">
    <property type="term" value="F:nucleic acid binding"/>
    <property type="evidence" value="ECO:0007669"/>
    <property type="project" value="InterPro"/>
</dbReference>
<evidence type="ECO:0000256" key="16">
    <source>
        <dbReference type="ARBA" id="ARBA00093667"/>
    </source>
</evidence>
<comment type="catalytic activity">
    <reaction evidence="8">
        <text>methylarsonous acid + S-adenosyl-L-methionine = dimethylarsinate + S-adenosyl-L-homocysteine + 2 H(+)</text>
        <dbReference type="Rhea" id="RHEA:11684"/>
        <dbReference type="ChEBI" id="CHEBI:15378"/>
        <dbReference type="ChEBI" id="CHEBI:16223"/>
        <dbReference type="ChEBI" id="CHEBI:17826"/>
        <dbReference type="ChEBI" id="CHEBI:57856"/>
        <dbReference type="ChEBI" id="CHEBI:59789"/>
    </reaction>
</comment>
<accession>T1FXW7</accession>
<evidence type="ECO:0000313" key="20">
    <source>
        <dbReference type="Proteomes" id="UP000015101"/>
    </source>
</evidence>
<dbReference type="GO" id="GO:0008276">
    <property type="term" value="F:protein methyltransferase activity"/>
    <property type="evidence" value="ECO:0000318"/>
    <property type="project" value="GO_Central"/>
</dbReference>
<dbReference type="RefSeq" id="XP_009015276.1">
    <property type="nucleotide sequence ID" value="XM_009017028.1"/>
</dbReference>
<evidence type="ECO:0000313" key="18">
    <source>
        <dbReference type="EMBL" id="ESO05908.1"/>
    </source>
</evidence>
<evidence type="ECO:0000256" key="7">
    <source>
        <dbReference type="ARBA" id="ARBA00048619"/>
    </source>
</evidence>
<sequence>MASRATPNLILGGEEFKDVYEPAEDTFLLLDALEKDELQIKSIQPLICLEVGSGSGCVSSFVAAMLGSATFYICTDINKKATLMTKTTGIINGNQQLNPVLTNFADALDKRLSRSVDLLIFNPPYVVTDSLEVKYPDIISKSWAGGIKGREVLDKFLPRVENLLSHQGVFYLVAIKPNKPDEIVGIMSSYGFTCSTVMERRAGIEHLLILKFKRK</sequence>
<evidence type="ECO:0000256" key="12">
    <source>
        <dbReference type="ARBA" id="ARBA00076540"/>
    </source>
</evidence>
<dbReference type="CTD" id="20213665"/>
<reference evidence="19" key="3">
    <citation type="submission" date="2015-06" db="UniProtKB">
        <authorList>
            <consortium name="EnsemblMetazoa"/>
        </authorList>
    </citation>
    <scope>IDENTIFICATION</scope>
</reference>
<evidence type="ECO:0000256" key="1">
    <source>
        <dbReference type="ARBA" id="ARBA00004123"/>
    </source>
</evidence>
<dbReference type="PANTHER" id="PTHR45875">
    <property type="entry name" value="METHYLTRANSFERASE N6AMT1"/>
    <property type="match status" value="1"/>
</dbReference>
<keyword evidence="3" id="KW-0489">Methyltransferase</keyword>
<dbReference type="Proteomes" id="UP000015101">
    <property type="component" value="Unassembled WGS sequence"/>
</dbReference>
<comment type="subunit">
    <text evidence="10">Heterodimer; heterodimerization with TRMT112 is required for S-adenosyl-L-methionine-binding.</text>
</comment>
<dbReference type="PROSITE" id="PS00092">
    <property type="entry name" value="N6_MTASE"/>
    <property type="match status" value="1"/>
</dbReference>
<dbReference type="GO" id="GO:0032259">
    <property type="term" value="P:methylation"/>
    <property type="evidence" value="ECO:0007669"/>
    <property type="project" value="UniProtKB-KW"/>
</dbReference>
<evidence type="ECO:0000313" key="19">
    <source>
        <dbReference type="EnsemblMetazoa" id="HelroP64578"/>
    </source>
</evidence>
<evidence type="ECO:0000256" key="5">
    <source>
        <dbReference type="ARBA" id="ARBA00022691"/>
    </source>
</evidence>
<dbReference type="AlphaFoldDB" id="T1FXW7"/>
<dbReference type="Pfam" id="PF05175">
    <property type="entry name" value="MTS"/>
    <property type="match status" value="1"/>
</dbReference>
<evidence type="ECO:0000256" key="11">
    <source>
        <dbReference type="ARBA" id="ARBA00075330"/>
    </source>
</evidence>
<evidence type="ECO:0000256" key="2">
    <source>
        <dbReference type="ARBA" id="ARBA00006149"/>
    </source>
</evidence>
<protein>
    <recommendedName>
        <fullName evidence="15">Methyltransferase HEMK2</fullName>
    </recommendedName>
    <alternativeName>
        <fullName evidence="14">HemK methyltransferase family member 2</fullName>
    </alternativeName>
    <alternativeName>
        <fullName evidence="12">Lysine N-methyltransferase 9</fullName>
    </alternativeName>
    <alternativeName>
        <fullName evidence="11">Methylarsonite methyltransferase N6AMT1</fullName>
    </alternativeName>
    <alternativeName>
        <fullName evidence="16">Methyltransferase N6AMT1</fullName>
    </alternativeName>
    <alternativeName>
        <fullName evidence="13">Protein N(5)-glutamine methyltransferase</fullName>
    </alternativeName>
</protein>
<evidence type="ECO:0000256" key="6">
    <source>
        <dbReference type="ARBA" id="ARBA00023242"/>
    </source>
</evidence>
<keyword evidence="20" id="KW-1185">Reference proteome</keyword>
<dbReference type="GO" id="GO:0036009">
    <property type="term" value="F:protein-glutamine N-methyltransferase activity"/>
    <property type="evidence" value="ECO:0007669"/>
    <property type="project" value="UniProtKB-ARBA"/>
</dbReference>
<evidence type="ECO:0000256" key="4">
    <source>
        <dbReference type="ARBA" id="ARBA00022679"/>
    </source>
</evidence>
<feature type="domain" description="Methyltransferase small" evidence="17">
    <location>
        <begin position="28"/>
        <end position="129"/>
    </location>
</feature>
<dbReference type="FunFam" id="3.40.50.150:FF:000077">
    <property type="entry name" value="HemK methyltransferase family member 2"/>
    <property type="match status" value="1"/>
</dbReference>
<dbReference type="SUPFAM" id="SSF53335">
    <property type="entry name" value="S-adenosyl-L-methionine-dependent methyltransferases"/>
    <property type="match status" value="1"/>
</dbReference>
<dbReference type="EnsemblMetazoa" id="HelroT64578">
    <property type="protein sequence ID" value="HelroP64578"/>
    <property type="gene ID" value="HelroG64578"/>
</dbReference>
<dbReference type="KEGG" id="hro:HELRODRAFT_64578"/>
<dbReference type="GeneID" id="20213665"/>
<keyword evidence="5" id="KW-0949">S-adenosyl-L-methionine</keyword>
<dbReference type="GO" id="GO:0008757">
    <property type="term" value="F:S-adenosylmethionine-dependent methyltransferase activity"/>
    <property type="evidence" value="ECO:0000318"/>
    <property type="project" value="GO_Central"/>
</dbReference>
<dbReference type="Gene3D" id="3.40.50.150">
    <property type="entry name" value="Vaccinia Virus protein VP39"/>
    <property type="match status" value="1"/>
</dbReference>
<dbReference type="eggNOG" id="KOG3191">
    <property type="taxonomic scope" value="Eukaryota"/>
</dbReference>
<evidence type="ECO:0000256" key="9">
    <source>
        <dbReference type="ARBA" id="ARBA00053180"/>
    </source>
</evidence>
<evidence type="ECO:0000259" key="17">
    <source>
        <dbReference type="Pfam" id="PF05175"/>
    </source>
</evidence>
<dbReference type="EMBL" id="KB096324">
    <property type="protein sequence ID" value="ESO05908.1"/>
    <property type="molecule type" value="Genomic_DNA"/>
</dbReference>
<keyword evidence="4" id="KW-0808">Transferase</keyword>
<gene>
    <name evidence="19" type="primary">20213665</name>
    <name evidence="18" type="ORF">HELRODRAFT_64578</name>
</gene>
<dbReference type="GO" id="GO:0035657">
    <property type="term" value="C:eRF1 methyltransferase complex"/>
    <property type="evidence" value="ECO:0000318"/>
    <property type="project" value="GO_Central"/>
</dbReference>
<dbReference type="InParanoid" id="T1FXW7"/>
<evidence type="ECO:0000256" key="13">
    <source>
        <dbReference type="ARBA" id="ARBA00080992"/>
    </source>
</evidence>
<reference evidence="20" key="1">
    <citation type="submission" date="2012-12" db="EMBL/GenBank/DDBJ databases">
        <authorList>
            <person name="Hellsten U."/>
            <person name="Grimwood J."/>
            <person name="Chapman J.A."/>
            <person name="Shapiro H."/>
            <person name="Aerts A."/>
            <person name="Otillar R.P."/>
            <person name="Terry A.Y."/>
            <person name="Boore J.L."/>
            <person name="Simakov O."/>
            <person name="Marletaz F."/>
            <person name="Cho S.-J."/>
            <person name="Edsinger-Gonzales E."/>
            <person name="Havlak P."/>
            <person name="Kuo D.-H."/>
            <person name="Larsson T."/>
            <person name="Lv J."/>
            <person name="Arendt D."/>
            <person name="Savage R."/>
            <person name="Osoegawa K."/>
            <person name="de Jong P."/>
            <person name="Lindberg D.R."/>
            <person name="Seaver E.C."/>
            <person name="Weisblat D.A."/>
            <person name="Putnam N.H."/>
            <person name="Grigoriev I.V."/>
            <person name="Rokhsar D.S."/>
        </authorList>
    </citation>
    <scope>NUCLEOTIDE SEQUENCE</scope>
</reference>
<proteinExistence type="inferred from homology"/>
<comment type="function">
    <text evidence="9">Methyltransferase that can methylate proteins and, to a lower extent, arsenic. Catalytic subunit of a heterodimer with TRMT112, which monomethylates 'Lys-12' of histone H4 (H4K12me1), a modification present at the promoters of numerous genes encoding cell cycle regulators. Catalytic subunit of a heterodimer with TRMT112, which catalyzes N5-methylation of Glu residue of proteins with a Gly-Gln-Xaa-Xaa-Xaa-Arg motif. Methylates ETF1 on 'Gln-185'; ETF1 needs to be complexed to ERF3 in its GTP-bound form to be efficiently methylated. May also play a role in the modulation of arsenic-induced toxicity by mediating the conversion of monomethylarsonous acid (3+) into the less toxic dimethylarsonic acid. It however only plays a limited role in arsenic metabolism compared with AS3MT.</text>
</comment>